<evidence type="ECO:0000256" key="1">
    <source>
        <dbReference type="SAM" id="MobiDB-lite"/>
    </source>
</evidence>
<gene>
    <name evidence="2" type="ORF">MACH21_26040</name>
</gene>
<dbReference type="EMBL" id="AP027266">
    <property type="protein sequence ID" value="BDW86427.1"/>
    <property type="molecule type" value="Genomic_DNA"/>
</dbReference>
<dbReference type="AlphaFoldDB" id="A0AA48KJ18"/>
<name>A0AA48KJ18_9RHOB</name>
<dbReference type="KEGG" id="rmai:MACH21_26040"/>
<proteinExistence type="predicted"/>
<reference evidence="2 3" key="1">
    <citation type="submission" date="2023-01" db="EMBL/GenBank/DDBJ databases">
        <title>Complete genome sequence of Roseicyclus marinus strain Dej080120_10.</title>
        <authorList>
            <person name="Ueki S."/>
            <person name="Maruyama F."/>
        </authorList>
    </citation>
    <scope>NUCLEOTIDE SEQUENCE [LARGE SCALE GENOMIC DNA]</scope>
    <source>
        <strain evidence="2 3">Dej080120_10</strain>
    </source>
</reference>
<dbReference type="Proteomes" id="UP001337723">
    <property type="component" value="Chromosome"/>
</dbReference>
<dbReference type="RefSeq" id="WP_338272368.1">
    <property type="nucleotide sequence ID" value="NZ_AP027266.1"/>
</dbReference>
<protein>
    <recommendedName>
        <fullName evidence="4">Collagen triple helix repeat protein</fullName>
    </recommendedName>
</protein>
<evidence type="ECO:0008006" key="4">
    <source>
        <dbReference type="Google" id="ProtNLM"/>
    </source>
</evidence>
<evidence type="ECO:0000313" key="2">
    <source>
        <dbReference type="EMBL" id="BDW86427.1"/>
    </source>
</evidence>
<evidence type="ECO:0000313" key="3">
    <source>
        <dbReference type="Proteomes" id="UP001337723"/>
    </source>
</evidence>
<keyword evidence="3" id="KW-1185">Reference proteome</keyword>
<feature type="compositionally biased region" description="Low complexity" evidence="1">
    <location>
        <begin position="39"/>
        <end position="50"/>
    </location>
</feature>
<feature type="region of interest" description="Disordered" evidence="1">
    <location>
        <begin position="37"/>
        <end position="75"/>
    </location>
</feature>
<sequence length="75" mass="7526">MATALDLRSFTGPIRISVTSEAPIALRLATGPIGIRILGQPGPQGSTGPQGDKGDQGAPGITILPTDAPINGGFF</sequence>
<accession>A0AA48KJ18</accession>
<organism evidence="2 3">
    <name type="scientific">Roseicyclus marinus</name>
    <dbReference type="NCBI Taxonomy" id="2161673"/>
    <lineage>
        <taxon>Bacteria</taxon>
        <taxon>Pseudomonadati</taxon>
        <taxon>Pseudomonadota</taxon>
        <taxon>Alphaproteobacteria</taxon>
        <taxon>Rhodobacterales</taxon>
        <taxon>Roseobacteraceae</taxon>
        <taxon>Roseicyclus</taxon>
    </lineage>
</organism>